<gene>
    <name evidence="2" type="ORF">OH76DRAFT_213933</name>
</gene>
<sequence length="171" mass="16700">MEGAAIEGVLIVGRLTGSEGTPLVGSASTGALMGALAAGIEGAAMGSPEGMVTGRLIAGASADRPRGIDGTLTDGALTGRLEGALTGRLEGAATGRLIAGSPLDGMTDGAPTSGLTEGAPTPLTGSEGIAGTPERNNSTNSEDDNSRKGGELRGEHGVTRGFEVQRGVLCV</sequence>
<dbReference type="Proteomes" id="UP000256964">
    <property type="component" value="Unassembled WGS sequence"/>
</dbReference>
<dbReference type="OrthoDB" id="2765957at2759"/>
<accession>A0A371CMH2</accession>
<evidence type="ECO:0000313" key="3">
    <source>
        <dbReference type="Proteomes" id="UP000256964"/>
    </source>
</evidence>
<name>A0A371CMH2_9APHY</name>
<dbReference type="EMBL" id="KZ857510">
    <property type="protein sequence ID" value="RDX41483.1"/>
    <property type="molecule type" value="Genomic_DNA"/>
</dbReference>
<evidence type="ECO:0000313" key="2">
    <source>
        <dbReference type="EMBL" id="RDX41483.1"/>
    </source>
</evidence>
<feature type="region of interest" description="Disordered" evidence="1">
    <location>
        <begin position="99"/>
        <end position="163"/>
    </location>
</feature>
<keyword evidence="3" id="KW-1185">Reference proteome</keyword>
<proteinExistence type="predicted"/>
<organism evidence="2 3">
    <name type="scientific">Lentinus brumalis</name>
    <dbReference type="NCBI Taxonomy" id="2498619"/>
    <lineage>
        <taxon>Eukaryota</taxon>
        <taxon>Fungi</taxon>
        <taxon>Dikarya</taxon>
        <taxon>Basidiomycota</taxon>
        <taxon>Agaricomycotina</taxon>
        <taxon>Agaricomycetes</taxon>
        <taxon>Polyporales</taxon>
        <taxon>Polyporaceae</taxon>
        <taxon>Lentinus</taxon>
    </lineage>
</organism>
<protein>
    <submittedName>
        <fullName evidence="2">Uncharacterized protein</fullName>
    </submittedName>
</protein>
<dbReference type="AlphaFoldDB" id="A0A371CMH2"/>
<reference evidence="2 3" key="1">
    <citation type="journal article" date="2018" name="Biotechnol. Biofuels">
        <title>Integrative visual omics of the white-rot fungus Polyporus brumalis exposes the biotechnological potential of its oxidative enzymes for delignifying raw plant biomass.</title>
        <authorList>
            <person name="Miyauchi S."/>
            <person name="Rancon A."/>
            <person name="Drula E."/>
            <person name="Hage H."/>
            <person name="Chaduli D."/>
            <person name="Favel A."/>
            <person name="Grisel S."/>
            <person name="Henrissat B."/>
            <person name="Herpoel-Gimbert I."/>
            <person name="Ruiz-Duenas F.J."/>
            <person name="Chevret D."/>
            <person name="Hainaut M."/>
            <person name="Lin J."/>
            <person name="Wang M."/>
            <person name="Pangilinan J."/>
            <person name="Lipzen A."/>
            <person name="Lesage-Meessen L."/>
            <person name="Navarro D."/>
            <person name="Riley R."/>
            <person name="Grigoriev I.V."/>
            <person name="Zhou S."/>
            <person name="Raouche S."/>
            <person name="Rosso M.N."/>
        </authorList>
    </citation>
    <scope>NUCLEOTIDE SEQUENCE [LARGE SCALE GENOMIC DNA]</scope>
    <source>
        <strain evidence="2 3">BRFM 1820</strain>
    </source>
</reference>
<evidence type="ECO:0000256" key="1">
    <source>
        <dbReference type="SAM" id="MobiDB-lite"/>
    </source>
</evidence>
<feature type="compositionally biased region" description="Basic and acidic residues" evidence="1">
    <location>
        <begin position="144"/>
        <end position="158"/>
    </location>
</feature>